<protein>
    <recommendedName>
        <fullName evidence="2">HTH cro/C1-type domain-containing protein</fullName>
    </recommendedName>
</protein>
<dbReference type="EMBL" id="LAZR01014803">
    <property type="protein sequence ID" value="KKM15881.1"/>
    <property type="molecule type" value="Genomic_DNA"/>
</dbReference>
<dbReference type="CDD" id="cd00093">
    <property type="entry name" value="HTH_XRE"/>
    <property type="match status" value="1"/>
</dbReference>
<comment type="caution">
    <text evidence="1">The sequence shown here is derived from an EMBL/GenBank/DDBJ whole genome shotgun (WGS) entry which is preliminary data.</text>
</comment>
<name>A0A0F9HKK5_9ZZZZ</name>
<dbReference type="AlphaFoldDB" id="A0A0F9HKK5"/>
<evidence type="ECO:0000313" key="1">
    <source>
        <dbReference type="EMBL" id="KKM15881.1"/>
    </source>
</evidence>
<organism evidence="1">
    <name type="scientific">marine sediment metagenome</name>
    <dbReference type="NCBI Taxonomy" id="412755"/>
    <lineage>
        <taxon>unclassified sequences</taxon>
        <taxon>metagenomes</taxon>
        <taxon>ecological metagenomes</taxon>
    </lineage>
</organism>
<sequence>MVSNSPGVKEWLRDRMAEGNLSLRKTAEKTDLSHGTIADVLRGALPCPETVRKLARGFVAGNGGHEQLALEDELLVLAGHRTSRPEAEEMSSPLGELFDVVASFNPKQLHLLSEFAKYLDGLADVR</sequence>
<reference evidence="1" key="1">
    <citation type="journal article" date="2015" name="Nature">
        <title>Complex archaea that bridge the gap between prokaryotes and eukaryotes.</title>
        <authorList>
            <person name="Spang A."/>
            <person name="Saw J.H."/>
            <person name="Jorgensen S.L."/>
            <person name="Zaremba-Niedzwiedzka K."/>
            <person name="Martijn J."/>
            <person name="Lind A.E."/>
            <person name="van Eijk R."/>
            <person name="Schleper C."/>
            <person name="Guy L."/>
            <person name="Ettema T.J."/>
        </authorList>
    </citation>
    <scope>NUCLEOTIDE SEQUENCE</scope>
</reference>
<proteinExistence type="predicted"/>
<evidence type="ECO:0008006" key="2">
    <source>
        <dbReference type="Google" id="ProtNLM"/>
    </source>
</evidence>
<gene>
    <name evidence="1" type="ORF">LCGC14_1691540</name>
</gene>
<dbReference type="InterPro" id="IPR001387">
    <property type="entry name" value="Cro/C1-type_HTH"/>
</dbReference>
<accession>A0A0F9HKK5</accession>